<dbReference type="EMBL" id="OV725079">
    <property type="protein sequence ID" value="CAH1395168.1"/>
    <property type="molecule type" value="Genomic_DNA"/>
</dbReference>
<gene>
    <name evidence="2" type="ORF">NEZAVI_LOCUS5490</name>
</gene>
<evidence type="ECO:0000313" key="2">
    <source>
        <dbReference type="EMBL" id="CAH1395168.1"/>
    </source>
</evidence>
<reference evidence="2" key="1">
    <citation type="submission" date="2022-01" db="EMBL/GenBank/DDBJ databases">
        <authorList>
            <person name="King R."/>
        </authorList>
    </citation>
    <scope>NUCLEOTIDE SEQUENCE</scope>
</reference>
<evidence type="ECO:0000313" key="3">
    <source>
        <dbReference type="Proteomes" id="UP001152798"/>
    </source>
</evidence>
<feature type="region of interest" description="Disordered" evidence="1">
    <location>
        <begin position="47"/>
        <end position="94"/>
    </location>
</feature>
<sequence>MRIDLLTDVSNERTIHFALRMDVELTGTCPVGNRSPGMTCMNGALAEEAGRSDATSGEGSGLRDHSLRERREHEQITQTRHPSGPFTCPAPTKDLSPRLLFSLVAPN</sequence>
<organism evidence="2 3">
    <name type="scientific">Nezara viridula</name>
    <name type="common">Southern green stink bug</name>
    <name type="synonym">Cimex viridulus</name>
    <dbReference type="NCBI Taxonomy" id="85310"/>
    <lineage>
        <taxon>Eukaryota</taxon>
        <taxon>Metazoa</taxon>
        <taxon>Ecdysozoa</taxon>
        <taxon>Arthropoda</taxon>
        <taxon>Hexapoda</taxon>
        <taxon>Insecta</taxon>
        <taxon>Pterygota</taxon>
        <taxon>Neoptera</taxon>
        <taxon>Paraneoptera</taxon>
        <taxon>Hemiptera</taxon>
        <taxon>Heteroptera</taxon>
        <taxon>Panheteroptera</taxon>
        <taxon>Pentatomomorpha</taxon>
        <taxon>Pentatomoidea</taxon>
        <taxon>Pentatomidae</taxon>
        <taxon>Pentatominae</taxon>
        <taxon>Nezara</taxon>
    </lineage>
</organism>
<protein>
    <submittedName>
        <fullName evidence="2">Uncharacterized protein</fullName>
    </submittedName>
</protein>
<accession>A0A9P0EEU1</accession>
<proteinExistence type="predicted"/>
<name>A0A9P0EEU1_NEZVI</name>
<evidence type="ECO:0000256" key="1">
    <source>
        <dbReference type="SAM" id="MobiDB-lite"/>
    </source>
</evidence>
<dbReference type="AlphaFoldDB" id="A0A9P0EEU1"/>
<dbReference type="Proteomes" id="UP001152798">
    <property type="component" value="Chromosome 3"/>
</dbReference>
<keyword evidence="3" id="KW-1185">Reference proteome</keyword>
<feature type="compositionally biased region" description="Basic and acidic residues" evidence="1">
    <location>
        <begin position="61"/>
        <end position="75"/>
    </location>
</feature>